<proteinExistence type="predicted"/>
<dbReference type="NCBIfam" id="TIGR00778">
    <property type="entry name" value="ahpD_dom"/>
    <property type="match status" value="1"/>
</dbReference>
<dbReference type="Proteomes" id="UP000190989">
    <property type="component" value="Unassembled WGS sequence"/>
</dbReference>
<keyword evidence="3" id="KW-1185">Reference proteome</keyword>
<evidence type="ECO:0000313" key="2">
    <source>
        <dbReference type="EMBL" id="SLJ99434.1"/>
    </source>
</evidence>
<sequence>MTPRADLAAVAPDLFKTWYTFSMQVEKCGLEKSLLELVKIRASQINGCANCLNMHTADARRAGETEQRIHLLAAWQEAPCYTERERAALVWVEHLTEVAIRRAPDAVYAILDDQFSKEEQVNLTMLINVINGWNRLAVGFNLYAPELGWQ</sequence>
<dbReference type="SUPFAM" id="SSF69118">
    <property type="entry name" value="AhpD-like"/>
    <property type="match status" value="1"/>
</dbReference>
<organism evidence="2 3">
    <name type="scientific">Novosphingobium mathurense</name>
    <dbReference type="NCBI Taxonomy" id="428990"/>
    <lineage>
        <taxon>Bacteria</taxon>
        <taxon>Pseudomonadati</taxon>
        <taxon>Pseudomonadota</taxon>
        <taxon>Alphaproteobacteria</taxon>
        <taxon>Sphingomonadales</taxon>
        <taxon>Sphingomonadaceae</taxon>
        <taxon>Novosphingobium</taxon>
    </lineage>
</organism>
<protein>
    <submittedName>
        <fullName evidence="2">Alkylhydroperoxidase AhpD family core domain-containing protein</fullName>
    </submittedName>
</protein>
<dbReference type="STRING" id="428990.SAMN06295987_10392"/>
<dbReference type="RefSeq" id="WP_079730689.1">
    <property type="nucleotide sequence ID" value="NZ_FVZE01000003.1"/>
</dbReference>
<gene>
    <name evidence="2" type="ORF">SAMN06295987_10392</name>
</gene>
<reference evidence="3" key="1">
    <citation type="submission" date="2017-02" db="EMBL/GenBank/DDBJ databases">
        <authorList>
            <person name="Varghese N."/>
            <person name="Submissions S."/>
        </authorList>
    </citation>
    <scope>NUCLEOTIDE SEQUENCE [LARGE SCALE GENOMIC DNA]</scope>
    <source>
        <strain evidence="3">SM117</strain>
    </source>
</reference>
<dbReference type="PANTHER" id="PTHR34846:SF10">
    <property type="entry name" value="CYTOPLASMIC PROTEIN"/>
    <property type="match status" value="1"/>
</dbReference>
<dbReference type="InterPro" id="IPR004675">
    <property type="entry name" value="AhpD_core"/>
</dbReference>
<dbReference type="InterPro" id="IPR029032">
    <property type="entry name" value="AhpD-like"/>
</dbReference>
<accession>A0A1U6HUU8</accession>
<dbReference type="Pfam" id="PF02627">
    <property type="entry name" value="CMD"/>
    <property type="match status" value="1"/>
</dbReference>
<keyword evidence="2" id="KW-0575">Peroxidase</keyword>
<feature type="domain" description="Carboxymuconolactone decarboxylase-like" evidence="1">
    <location>
        <begin position="12"/>
        <end position="93"/>
    </location>
</feature>
<evidence type="ECO:0000313" key="3">
    <source>
        <dbReference type="Proteomes" id="UP000190989"/>
    </source>
</evidence>
<dbReference type="Gene3D" id="1.20.1290.10">
    <property type="entry name" value="AhpD-like"/>
    <property type="match status" value="1"/>
</dbReference>
<evidence type="ECO:0000259" key="1">
    <source>
        <dbReference type="Pfam" id="PF02627"/>
    </source>
</evidence>
<dbReference type="AlphaFoldDB" id="A0A1U6HUU8"/>
<dbReference type="InterPro" id="IPR003779">
    <property type="entry name" value="CMD-like"/>
</dbReference>
<dbReference type="PANTHER" id="PTHR34846">
    <property type="entry name" value="4-CARBOXYMUCONOLACTONE DECARBOXYLASE FAMILY PROTEIN (AFU_ORTHOLOGUE AFUA_6G11590)"/>
    <property type="match status" value="1"/>
</dbReference>
<keyword evidence="2" id="KW-0560">Oxidoreductase</keyword>
<dbReference type="EMBL" id="FVZE01000003">
    <property type="protein sequence ID" value="SLJ99434.1"/>
    <property type="molecule type" value="Genomic_DNA"/>
</dbReference>
<name>A0A1U6HUU8_9SPHN</name>
<dbReference type="GO" id="GO:0051920">
    <property type="term" value="F:peroxiredoxin activity"/>
    <property type="evidence" value="ECO:0007669"/>
    <property type="project" value="InterPro"/>
</dbReference>